<evidence type="ECO:0000256" key="1">
    <source>
        <dbReference type="ARBA" id="ARBA00022450"/>
    </source>
</evidence>
<dbReference type="OrthoDB" id="416786at2759"/>
<feature type="compositionally biased region" description="Polar residues" evidence="3">
    <location>
        <begin position="1"/>
        <end position="27"/>
    </location>
</feature>
<sequence length="1251" mass="138413">MINDRNVPNCQASHESVKQSQGHSSQPEGALIASPTAVSVRLSFVKKGTVMAAWAVVLHEYFNQPEVSFLRFDGYQPRENRVSGDDEPEIVSLEVHPDWTVKNLQDHCVSNVQHRPADSALNNNPRVPVILVLNDPSFKEHSDCFEYLPWSYRDRVSLLLAVKETSHGLLVNIYSPAENIPILELPALLDSTCKVLNDVDGNPKKRISDIEVISNYDLDRLERWTIGGAPTPQTTIHGLISRYYLERPSDVAISSTSGNITYAELGMKSAVITQKLRNHGIRPGSLVGICLPKSTLSVTILIAILRAGAGYVPIPTSCPEERFAYILRKTRVQVLITDSDVRGGLKDQPLGKIEIIKPLSLTQGRTPLDWAQEVHTDPSQVAYVLFTSGSTGNPKGVVQEQGAVSGSLTALVEAFGLDSSTKFLQFASFSFDASICELFAPLVCGGRVCVPSEEERLEDLEGVMKTLEVTDASLTPVIVAQLNSDQLPALKHLYIGGEAPSQVILNNWSDKVRLSNIYGLTEAGAWDTVELDLRLNDNPKTIGKGIGTNCWIVDPDNINRLRPIGVEGELLLQSPYLARGYLDDPEKDNETFLSLPDPILDITGPSMSRCYRTGDLARFQPDGRLNFSSRRAGFVKIRGLRVELGEIEAAISGWPGNGKGAVILVDNETHNAPELVAFVQVERDADESLADMVHKHLQKSLPSYMIPTVFVPIESMPLTDSKKIDRQHLRSLFAQLTHEEKIAMRPGGSRANWSKIESHQWLAIELSNVIADLVQQRKPQENEDIRGWNFPLSAVGLNSVQMAYLSGTIRRHWGGNVSLEYLQQPGITVSQLEERLCATETIETDQSSQKCNKRDLLTDLASIDIRLPEGRNTQKAVFLTSITGFLGSQVLRALLEHPSVERIIGLVRAENESEARKKIQSHAKVGRWWQDEFNSKIEVWLGDLSQLQLGLTDEHWACLTGYRRIDGVIHNGASVNWLDDFASLKATNVYSTRDILSAWSAMPIPCPFTYVGGGYLPGPEETREQSVERLANASGYDQTKFLSRMMVQDYNHHLNHGEHGSPRPVVIQPGFLVGTRWEGIAHPDDFLWRLAYSILSIKAVSEDMQLAHLAVTGVDQMAALVANSVLKEQCALTVDCHDGVSLEQICAILSSRTGLAIDTFSHQDWLAALKKDVEAKGLDHPFLPVLEWFEADSWQLLGSQSPPTGISPVGRRDSIVALERSTDYLVDIQYLPAKGGSRGSGHNIEQFKRCK</sequence>
<dbReference type="SUPFAM" id="SSF51735">
    <property type="entry name" value="NAD(P)-binding Rossmann-fold domains"/>
    <property type="match status" value="1"/>
</dbReference>
<dbReference type="STRING" id="1392250.A0A2I2GEY6"/>
<evidence type="ECO:0000256" key="3">
    <source>
        <dbReference type="SAM" id="MobiDB-lite"/>
    </source>
</evidence>
<feature type="region of interest" description="Disordered" evidence="3">
    <location>
        <begin position="1"/>
        <end position="29"/>
    </location>
</feature>
<dbReference type="CDD" id="cd05918">
    <property type="entry name" value="A_NRPS_SidN3_like"/>
    <property type="match status" value="1"/>
</dbReference>
<comment type="caution">
    <text evidence="6">The sequence shown here is derived from an EMBL/GenBank/DDBJ whole genome shotgun (WGS) entry which is preliminary data.</text>
</comment>
<evidence type="ECO:0000313" key="6">
    <source>
        <dbReference type="EMBL" id="PLB51453.1"/>
    </source>
</evidence>
<dbReference type="InterPro" id="IPR036291">
    <property type="entry name" value="NAD(P)-bd_dom_sf"/>
</dbReference>
<keyword evidence="2" id="KW-0597">Phosphoprotein</keyword>
<dbReference type="InterPro" id="IPR045851">
    <property type="entry name" value="AMP-bd_C_sf"/>
</dbReference>
<proteinExistence type="predicted"/>
<dbReference type="AlphaFoldDB" id="A0A2I2GEY6"/>
<evidence type="ECO:0000256" key="2">
    <source>
        <dbReference type="ARBA" id="ARBA00022553"/>
    </source>
</evidence>
<accession>A0A2I2GEY6</accession>
<dbReference type="PROSITE" id="PS00455">
    <property type="entry name" value="AMP_BINDING"/>
    <property type="match status" value="1"/>
</dbReference>
<dbReference type="NCBIfam" id="TIGR01733">
    <property type="entry name" value="AA-adenyl-dom"/>
    <property type="match status" value="1"/>
</dbReference>
<dbReference type="InterPro" id="IPR042099">
    <property type="entry name" value="ANL_N_sf"/>
</dbReference>
<feature type="domain" description="AMP-dependent synthetase/ligase" evidence="4">
    <location>
        <begin position="247"/>
        <end position="582"/>
    </location>
</feature>
<dbReference type="GeneID" id="36560531"/>
<feature type="domain" description="Thioester reductase (TE)" evidence="5">
    <location>
        <begin position="879"/>
        <end position="1118"/>
    </location>
</feature>
<dbReference type="VEuPathDB" id="FungiDB:P170DRAFT_471386"/>
<dbReference type="InterPro" id="IPR000873">
    <property type="entry name" value="AMP-dep_synth/lig_dom"/>
</dbReference>
<dbReference type="Pfam" id="PF07993">
    <property type="entry name" value="NAD_binding_4"/>
    <property type="match status" value="1"/>
</dbReference>
<dbReference type="InterPro" id="IPR020845">
    <property type="entry name" value="AMP-binding_CS"/>
</dbReference>
<dbReference type="PANTHER" id="PTHR44845">
    <property type="entry name" value="CARRIER DOMAIN-CONTAINING PROTEIN"/>
    <property type="match status" value="1"/>
</dbReference>
<dbReference type="SUPFAM" id="SSF56801">
    <property type="entry name" value="Acetyl-CoA synthetase-like"/>
    <property type="match status" value="1"/>
</dbReference>
<dbReference type="PANTHER" id="PTHR44845:SF4">
    <property type="entry name" value="NONRIBOSOMAL PEPTIDE SYNTHASE INPA"/>
    <property type="match status" value="1"/>
</dbReference>
<dbReference type="Gene3D" id="3.40.50.720">
    <property type="entry name" value="NAD(P)-binding Rossmann-like Domain"/>
    <property type="match status" value="1"/>
</dbReference>
<dbReference type="Pfam" id="PF00501">
    <property type="entry name" value="AMP-binding"/>
    <property type="match status" value="1"/>
</dbReference>
<dbReference type="InterPro" id="IPR010071">
    <property type="entry name" value="AA_adenyl_dom"/>
</dbReference>
<dbReference type="RefSeq" id="XP_024706755.1">
    <property type="nucleotide sequence ID" value="XM_024852833.1"/>
</dbReference>
<name>A0A2I2GEY6_9EURO</name>
<dbReference type="Gene3D" id="3.40.50.12780">
    <property type="entry name" value="N-terminal domain of ligase-like"/>
    <property type="match status" value="1"/>
</dbReference>
<organism evidence="6 7">
    <name type="scientific">Aspergillus steynii IBT 23096</name>
    <dbReference type="NCBI Taxonomy" id="1392250"/>
    <lineage>
        <taxon>Eukaryota</taxon>
        <taxon>Fungi</taxon>
        <taxon>Dikarya</taxon>
        <taxon>Ascomycota</taxon>
        <taxon>Pezizomycotina</taxon>
        <taxon>Eurotiomycetes</taxon>
        <taxon>Eurotiomycetidae</taxon>
        <taxon>Eurotiales</taxon>
        <taxon>Aspergillaceae</taxon>
        <taxon>Aspergillus</taxon>
        <taxon>Aspergillus subgen. Circumdati</taxon>
    </lineage>
</organism>
<keyword evidence="7" id="KW-1185">Reference proteome</keyword>
<dbReference type="Proteomes" id="UP000234275">
    <property type="component" value="Unassembled WGS sequence"/>
</dbReference>
<gene>
    <name evidence="6" type="ORF">P170DRAFT_471386</name>
</gene>
<dbReference type="Gene3D" id="3.30.300.30">
    <property type="match status" value="1"/>
</dbReference>
<evidence type="ECO:0000259" key="5">
    <source>
        <dbReference type="Pfam" id="PF07993"/>
    </source>
</evidence>
<dbReference type="EMBL" id="MSFO01000002">
    <property type="protein sequence ID" value="PLB51453.1"/>
    <property type="molecule type" value="Genomic_DNA"/>
</dbReference>
<evidence type="ECO:0000313" key="7">
    <source>
        <dbReference type="Proteomes" id="UP000234275"/>
    </source>
</evidence>
<evidence type="ECO:0000259" key="4">
    <source>
        <dbReference type="Pfam" id="PF00501"/>
    </source>
</evidence>
<dbReference type="InterPro" id="IPR013120">
    <property type="entry name" value="FAR_NAD-bd"/>
</dbReference>
<protein>
    <submittedName>
        <fullName evidence="6">Acetyl-CoA synthetase-like protein</fullName>
    </submittedName>
</protein>
<reference evidence="6 7" key="1">
    <citation type="submission" date="2016-12" db="EMBL/GenBank/DDBJ databases">
        <title>The genomes of Aspergillus section Nigri reveals drivers in fungal speciation.</title>
        <authorList>
            <consortium name="DOE Joint Genome Institute"/>
            <person name="Vesth T.C."/>
            <person name="Nybo J."/>
            <person name="Theobald S."/>
            <person name="Brandl J."/>
            <person name="Frisvad J.C."/>
            <person name="Nielsen K.F."/>
            <person name="Lyhne E.K."/>
            <person name="Kogle M.E."/>
            <person name="Kuo A."/>
            <person name="Riley R."/>
            <person name="Clum A."/>
            <person name="Nolan M."/>
            <person name="Lipzen A."/>
            <person name="Salamov A."/>
            <person name="Henrissat B."/>
            <person name="Wiebenga A."/>
            <person name="De Vries R.P."/>
            <person name="Grigoriev I.V."/>
            <person name="Mortensen U.H."/>
            <person name="Andersen M.R."/>
            <person name="Baker S.E."/>
        </authorList>
    </citation>
    <scope>NUCLEOTIDE SEQUENCE [LARGE SCALE GENOMIC DNA]</scope>
    <source>
        <strain evidence="6 7">IBT 23096</strain>
    </source>
</reference>
<keyword evidence="1" id="KW-0596">Phosphopantetheine</keyword>